<sequence length="163" mass="17603">MAARSTQGSVSAPPATPDPGQILITGDVAGEGVVRTAELDARAHALREIRYVTRRSREVHYACGVPLHEVLAEARPRLDERHKMGQLNVVVVAVSADGYQVVLSLAEIDPEFGACDALLATRYNGESLTLPTLVLPCDGRASRYVRRLCRLHLLSIAPSHETG</sequence>
<feature type="compositionally biased region" description="Polar residues" evidence="1">
    <location>
        <begin position="1"/>
        <end position="10"/>
    </location>
</feature>
<evidence type="ECO:0000256" key="1">
    <source>
        <dbReference type="SAM" id="MobiDB-lite"/>
    </source>
</evidence>
<dbReference type="InterPro" id="IPR036374">
    <property type="entry name" value="OxRdtase_Mopterin-bd_sf"/>
</dbReference>
<protein>
    <submittedName>
        <fullName evidence="2">Molybdopterin-binding protein</fullName>
    </submittedName>
</protein>
<evidence type="ECO:0000313" key="3">
    <source>
        <dbReference type="Proteomes" id="UP001597417"/>
    </source>
</evidence>
<dbReference type="SUPFAM" id="SSF56524">
    <property type="entry name" value="Oxidoreductase molybdopterin-binding domain"/>
    <property type="match status" value="1"/>
</dbReference>
<reference evidence="3" key="1">
    <citation type="journal article" date="2019" name="Int. J. Syst. Evol. Microbiol.">
        <title>The Global Catalogue of Microorganisms (GCM) 10K type strain sequencing project: providing services to taxonomists for standard genome sequencing and annotation.</title>
        <authorList>
            <consortium name="The Broad Institute Genomics Platform"/>
            <consortium name="The Broad Institute Genome Sequencing Center for Infectious Disease"/>
            <person name="Wu L."/>
            <person name="Ma J."/>
        </authorList>
    </citation>
    <scope>NUCLEOTIDE SEQUENCE [LARGE SCALE GENOMIC DNA]</scope>
    <source>
        <strain evidence="3">CGMCC 4.7645</strain>
    </source>
</reference>
<name>A0ABW5FN12_9PSEU</name>
<dbReference type="EMBL" id="JBHUKR010000004">
    <property type="protein sequence ID" value="MFD2415985.1"/>
    <property type="molecule type" value="Genomic_DNA"/>
</dbReference>
<accession>A0ABW5FN12</accession>
<evidence type="ECO:0000313" key="2">
    <source>
        <dbReference type="EMBL" id="MFD2415985.1"/>
    </source>
</evidence>
<gene>
    <name evidence="2" type="ORF">ACFSXZ_06570</name>
</gene>
<feature type="region of interest" description="Disordered" evidence="1">
    <location>
        <begin position="1"/>
        <end position="21"/>
    </location>
</feature>
<dbReference type="Gene3D" id="3.90.420.10">
    <property type="entry name" value="Oxidoreductase, molybdopterin-binding domain"/>
    <property type="match status" value="1"/>
</dbReference>
<dbReference type="Proteomes" id="UP001597417">
    <property type="component" value="Unassembled WGS sequence"/>
</dbReference>
<keyword evidence="3" id="KW-1185">Reference proteome</keyword>
<proteinExistence type="predicted"/>
<organism evidence="2 3">
    <name type="scientific">Amycolatopsis pigmentata</name>
    <dbReference type="NCBI Taxonomy" id="450801"/>
    <lineage>
        <taxon>Bacteria</taxon>
        <taxon>Bacillati</taxon>
        <taxon>Actinomycetota</taxon>
        <taxon>Actinomycetes</taxon>
        <taxon>Pseudonocardiales</taxon>
        <taxon>Pseudonocardiaceae</taxon>
        <taxon>Amycolatopsis</taxon>
    </lineage>
</organism>
<comment type="caution">
    <text evidence="2">The sequence shown here is derived from an EMBL/GenBank/DDBJ whole genome shotgun (WGS) entry which is preliminary data.</text>
</comment>
<dbReference type="RefSeq" id="WP_378262286.1">
    <property type="nucleotide sequence ID" value="NZ_JBHUKR010000004.1"/>
</dbReference>